<keyword evidence="1" id="KW-1133">Transmembrane helix</keyword>
<name>A0AAE3Y6R5_9FLAO</name>
<comment type="caution">
    <text evidence="2">The sequence shown here is derived from an EMBL/GenBank/DDBJ whole genome shotgun (WGS) entry which is preliminary data.</text>
</comment>
<sequence>MKLDFIKTIIAVAVSCLIAYGFYTLNTGDYKELLTVGSLIFLIPTLALTVGVTFHLPRTTSLIKTVSALFFGLAIISNLAFSLIGFKEPALYIIVCGVLFLIYSLITYSVSKAQQ</sequence>
<reference evidence="2" key="1">
    <citation type="submission" date="2023-07" db="EMBL/GenBank/DDBJ databases">
        <title>Sorghum-associated microbial communities from plants grown in Nebraska, USA.</title>
        <authorList>
            <person name="Schachtman D."/>
        </authorList>
    </citation>
    <scope>NUCLEOTIDE SEQUENCE</scope>
    <source>
        <strain evidence="2">DS2360</strain>
    </source>
</reference>
<dbReference type="AlphaFoldDB" id="A0AAE3Y6R5"/>
<dbReference type="EMBL" id="JAVDQY010000001">
    <property type="protein sequence ID" value="MDR6526014.1"/>
    <property type="molecule type" value="Genomic_DNA"/>
</dbReference>
<feature type="transmembrane region" description="Helical" evidence="1">
    <location>
        <begin position="5"/>
        <end position="23"/>
    </location>
</feature>
<feature type="transmembrane region" description="Helical" evidence="1">
    <location>
        <begin position="66"/>
        <end position="84"/>
    </location>
</feature>
<dbReference type="RefSeq" id="WP_309945501.1">
    <property type="nucleotide sequence ID" value="NZ_JAVDQY010000001.1"/>
</dbReference>
<accession>A0AAE3Y6R5</accession>
<proteinExistence type="predicted"/>
<organism evidence="2 3">
    <name type="scientific">Chryseobacterium rhizosphaerae</name>
    <dbReference type="NCBI Taxonomy" id="395937"/>
    <lineage>
        <taxon>Bacteria</taxon>
        <taxon>Pseudomonadati</taxon>
        <taxon>Bacteroidota</taxon>
        <taxon>Flavobacteriia</taxon>
        <taxon>Flavobacteriales</taxon>
        <taxon>Weeksellaceae</taxon>
        <taxon>Chryseobacterium group</taxon>
        <taxon>Chryseobacterium</taxon>
    </lineage>
</organism>
<evidence type="ECO:0000256" key="1">
    <source>
        <dbReference type="SAM" id="Phobius"/>
    </source>
</evidence>
<keyword evidence="1" id="KW-0812">Transmembrane</keyword>
<protein>
    <submittedName>
        <fullName evidence="2">Uncharacterized protein</fullName>
    </submittedName>
</protein>
<feature type="transmembrane region" description="Helical" evidence="1">
    <location>
        <begin position="90"/>
        <end position="110"/>
    </location>
</feature>
<gene>
    <name evidence="2" type="ORF">J2787_001384</name>
</gene>
<dbReference type="Proteomes" id="UP001184861">
    <property type="component" value="Unassembled WGS sequence"/>
</dbReference>
<evidence type="ECO:0000313" key="3">
    <source>
        <dbReference type="Proteomes" id="UP001184861"/>
    </source>
</evidence>
<keyword evidence="1" id="KW-0472">Membrane</keyword>
<evidence type="ECO:0000313" key="2">
    <source>
        <dbReference type="EMBL" id="MDR6526014.1"/>
    </source>
</evidence>
<feature type="transmembrane region" description="Helical" evidence="1">
    <location>
        <begin position="35"/>
        <end position="54"/>
    </location>
</feature>